<feature type="region of interest" description="Disordered" evidence="4">
    <location>
        <begin position="130"/>
        <end position="217"/>
    </location>
</feature>
<dbReference type="GO" id="GO:1990757">
    <property type="term" value="F:ubiquitin ligase activator activity"/>
    <property type="evidence" value="ECO:0007669"/>
    <property type="project" value="TreeGrafter"/>
</dbReference>
<feature type="compositionally biased region" description="Low complexity" evidence="4">
    <location>
        <begin position="772"/>
        <end position="781"/>
    </location>
</feature>
<dbReference type="OrthoDB" id="10263272at2759"/>
<dbReference type="GO" id="GO:1905786">
    <property type="term" value="P:positive regulation of anaphase-promoting complex-dependent catabolic process"/>
    <property type="evidence" value="ECO:0007669"/>
    <property type="project" value="TreeGrafter"/>
</dbReference>
<evidence type="ECO:0000313" key="6">
    <source>
        <dbReference type="Proteomes" id="UP000310066"/>
    </source>
</evidence>
<gene>
    <name evidence="5" type="ORF">B0A54_13468</name>
</gene>
<evidence type="ECO:0000313" key="5">
    <source>
        <dbReference type="EMBL" id="TKA36467.1"/>
    </source>
</evidence>
<feature type="region of interest" description="Disordered" evidence="4">
    <location>
        <begin position="492"/>
        <end position="526"/>
    </location>
</feature>
<dbReference type="PANTHER" id="PTHR19918">
    <property type="entry name" value="CELL DIVISION CYCLE 20 CDC20 FIZZY -RELATED"/>
    <property type="match status" value="1"/>
</dbReference>
<dbReference type="AlphaFoldDB" id="A0A4U0ULH9"/>
<dbReference type="InterPro" id="IPR033010">
    <property type="entry name" value="Cdc20/Fizzy"/>
</dbReference>
<feature type="compositionally biased region" description="Polar residues" evidence="4">
    <location>
        <begin position="194"/>
        <end position="217"/>
    </location>
</feature>
<keyword evidence="1 3" id="KW-0853">WD repeat</keyword>
<evidence type="ECO:0000256" key="4">
    <source>
        <dbReference type="SAM" id="MobiDB-lite"/>
    </source>
</evidence>
<evidence type="ECO:0000256" key="3">
    <source>
        <dbReference type="PROSITE-ProRule" id="PRU00221"/>
    </source>
</evidence>
<dbReference type="SMART" id="SM00320">
    <property type="entry name" value="WD40"/>
    <property type="match status" value="5"/>
</dbReference>
<dbReference type="GO" id="GO:0031145">
    <property type="term" value="P:anaphase-promoting complex-dependent catabolic process"/>
    <property type="evidence" value="ECO:0007669"/>
    <property type="project" value="TreeGrafter"/>
</dbReference>
<dbReference type="Gene3D" id="2.130.10.10">
    <property type="entry name" value="YVTN repeat-like/Quinoprotein amine dehydrogenase"/>
    <property type="match status" value="2"/>
</dbReference>
<comment type="caution">
    <text evidence="5">The sequence shown here is derived from an EMBL/GenBank/DDBJ whole genome shotgun (WGS) entry which is preliminary data.</text>
</comment>
<dbReference type="Proteomes" id="UP000310066">
    <property type="component" value="Unassembled WGS sequence"/>
</dbReference>
<sequence>MPNLIQRALARRRAINEELRAEEQRRGDLKYFARLEREAASRGGFRYGASVTAESSPAPPPSVKRLSPCGSRISREVHSELREIVGYTTVDAIRTVSGAGDGFGGRSSHQYRETTVIPIYAPVGSLTPVRSIDDSSSSSPSKTVQESTPPAITVNRWPNGDPDEFHSLPPCLRLSVPSRADVLPPSDDLDRHTPSPSRSGCTSVTDSPSTPQTARSLFSCTSNDCTYDTPETSPEPSPTKLRPGMWRFPRLKEALVQLDGPASDTADEQLEPCTDDEDALTPLVPAGPAKDARTFSCPLTQISAGLPQRRPSALLKHCETNATPRQRRLMSTGLRSPDRFVLSRASTPTKEALLSNKPVEKRGRHTRWQDDNLDPFAPPTRRTFRMAEQFATLRAPAPPPRPIGRASTLVTSATDVERRAISDGAVWTVGGAQVTEGVASTPNGRGGRVTSGTSAPHYAVDFLRSASASEEAKAHGRRLALAMDINRDARMLDHSSPVSSRSPSNSGSPRDGAWDAEVSTPPIKRKPKKAKDIPIVPFRVLDAPALRDDYYCSLLAYSPTLHCLAVGLGSHVYLWSESKAARIKHPPDSLTAPFAAHITSISFSSVEGDSAILAIGRADGRITLWSPLDPDPRFDSEQPAPVSCVCFRPNTAKRASVRDSCVMMQTEELLVGDEAGNVYLYAVEWPNQEQRDLFDWHGSMTLLARISCHSQQVCGMAWSPDGEVIATGGNDNQLFLFDRKKILRSPPPPATTSTNPPTRTRGDSDTTIKVRSSSSTSSASSPPGQPPVLLITPGQHKRVFHLNAAVKALAFAPWQPSLLAAGGGSNDRCIHFFHAASGATLATIDCFAQVTSLVWSARRRELAATFGFAQPEHRVRVAVFGWPGCECRVKVPWVSEERALWGVAYPRGPAVGGAGRGGRGEREGEGEYGRQVRSEGCLVVATSDASIKFHEVWADEAVLGDWQGTLGGSQILEGVLGMERSSGIR</sequence>
<feature type="region of interest" description="Disordered" evidence="4">
    <location>
        <begin position="360"/>
        <end position="379"/>
    </location>
</feature>
<protein>
    <submittedName>
        <fullName evidence="5">Uncharacterized protein</fullName>
    </submittedName>
</protein>
<organism evidence="5 6">
    <name type="scientific">Friedmanniomyces endolithicus</name>
    <dbReference type="NCBI Taxonomy" id="329885"/>
    <lineage>
        <taxon>Eukaryota</taxon>
        <taxon>Fungi</taxon>
        <taxon>Dikarya</taxon>
        <taxon>Ascomycota</taxon>
        <taxon>Pezizomycotina</taxon>
        <taxon>Dothideomycetes</taxon>
        <taxon>Dothideomycetidae</taxon>
        <taxon>Mycosphaerellales</taxon>
        <taxon>Teratosphaeriaceae</taxon>
        <taxon>Friedmanniomyces</taxon>
    </lineage>
</organism>
<dbReference type="InterPro" id="IPR036322">
    <property type="entry name" value="WD40_repeat_dom_sf"/>
</dbReference>
<dbReference type="GO" id="GO:0010997">
    <property type="term" value="F:anaphase-promoting complex binding"/>
    <property type="evidence" value="ECO:0007669"/>
    <property type="project" value="InterPro"/>
</dbReference>
<feature type="compositionally biased region" description="Low complexity" evidence="4">
    <location>
        <begin position="495"/>
        <end position="509"/>
    </location>
</feature>
<dbReference type="SUPFAM" id="SSF50978">
    <property type="entry name" value="WD40 repeat-like"/>
    <property type="match status" value="1"/>
</dbReference>
<proteinExistence type="predicted"/>
<dbReference type="PROSITE" id="PS50082">
    <property type="entry name" value="WD_REPEATS_2"/>
    <property type="match status" value="1"/>
</dbReference>
<dbReference type="STRING" id="329885.A0A4U0ULH9"/>
<dbReference type="PROSITE" id="PS50294">
    <property type="entry name" value="WD_REPEATS_REGION"/>
    <property type="match status" value="1"/>
</dbReference>
<dbReference type="InterPro" id="IPR001680">
    <property type="entry name" value="WD40_rpt"/>
</dbReference>
<keyword evidence="2" id="KW-0677">Repeat</keyword>
<evidence type="ECO:0000256" key="1">
    <source>
        <dbReference type="ARBA" id="ARBA00022574"/>
    </source>
</evidence>
<dbReference type="Pfam" id="PF00400">
    <property type="entry name" value="WD40"/>
    <property type="match status" value="1"/>
</dbReference>
<dbReference type="PANTHER" id="PTHR19918:SF5">
    <property type="entry name" value="MEIOSIS-SPECIFIC APC_C ACTIVATOR PROTEIN AMA1"/>
    <property type="match status" value="1"/>
</dbReference>
<reference evidence="5 6" key="1">
    <citation type="submission" date="2017-03" db="EMBL/GenBank/DDBJ databases">
        <title>Genomes of endolithic fungi from Antarctica.</title>
        <authorList>
            <person name="Coleine C."/>
            <person name="Masonjones S."/>
            <person name="Stajich J.E."/>
        </authorList>
    </citation>
    <scope>NUCLEOTIDE SEQUENCE [LARGE SCALE GENOMIC DNA]</scope>
    <source>
        <strain evidence="5 6">CCFEE 5311</strain>
    </source>
</reference>
<evidence type="ECO:0000256" key="2">
    <source>
        <dbReference type="ARBA" id="ARBA00022737"/>
    </source>
</evidence>
<dbReference type="InterPro" id="IPR015943">
    <property type="entry name" value="WD40/YVTN_repeat-like_dom_sf"/>
</dbReference>
<accession>A0A4U0ULH9</accession>
<dbReference type="GO" id="GO:0005680">
    <property type="term" value="C:anaphase-promoting complex"/>
    <property type="evidence" value="ECO:0007669"/>
    <property type="project" value="TreeGrafter"/>
</dbReference>
<feature type="region of interest" description="Disordered" evidence="4">
    <location>
        <begin position="225"/>
        <end position="244"/>
    </location>
</feature>
<feature type="region of interest" description="Disordered" evidence="4">
    <location>
        <begin position="743"/>
        <end position="790"/>
    </location>
</feature>
<dbReference type="EMBL" id="NAJP01000059">
    <property type="protein sequence ID" value="TKA36467.1"/>
    <property type="molecule type" value="Genomic_DNA"/>
</dbReference>
<feature type="repeat" description="WD" evidence="3">
    <location>
        <begin position="706"/>
        <end position="738"/>
    </location>
</feature>
<name>A0A4U0ULH9_9PEZI</name>